<evidence type="ECO:0000256" key="4">
    <source>
        <dbReference type="ARBA" id="ARBA00023163"/>
    </source>
</evidence>
<reference evidence="7" key="2">
    <citation type="journal article" date="2023" name="IMA Fungus">
        <title>Comparative genomic study of the Penicillium genus elucidates a diverse pangenome and 15 lateral gene transfer events.</title>
        <authorList>
            <person name="Petersen C."/>
            <person name="Sorensen T."/>
            <person name="Nielsen M.R."/>
            <person name="Sondergaard T.E."/>
            <person name="Sorensen J.L."/>
            <person name="Fitzpatrick D.A."/>
            <person name="Frisvad J.C."/>
            <person name="Nielsen K.L."/>
        </authorList>
    </citation>
    <scope>NUCLEOTIDE SEQUENCE</scope>
    <source>
        <strain evidence="7">IBT 16125</strain>
    </source>
</reference>
<dbReference type="PANTHER" id="PTHR31001">
    <property type="entry name" value="UNCHARACTERIZED TRANSCRIPTIONAL REGULATORY PROTEIN"/>
    <property type="match status" value="1"/>
</dbReference>
<evidence type="ECO:0000259" key="6">
    <source>
        <dbReference type="SMART" id="SM00906"/>
    </source>
</evidence>
<dbReference type="GO" id="GO:0003677">
    <property type="term" value="F:DNA binding"/>
    <property type="evidence" value="ECO:0007669"/>
    <property type="project" value="InterPro"/>
</dbReference>
<name>A0AAD6CDE2_9EURO</name>
<keyword evidence="5" id="KW-0539">Nucleus</keyword>
<dbReference type="AlphaFoldDB" id="A0AAD6CDE2"/>
<keyword evidence="4" id="KW-0804">Transcription</keyword>
<dbReference type="InterPro" id="IPR007219">
    <property type="entry name" value="XnlR_reg_dom"/>
</dbReference>
<dbReference type="InterPro" id="IPR050613">
    <property type="entry name" value="Sec_Metabolite_Reg"/>
</dbReference>
<dbReference type="RefSeq" id="XP_056770278.1">
    <property type="nucleotide sequence ID" value="XM_056906171.1"/>
</dbReference>
<evidence type="ECO:0000256" key="5">
    <source>
        <dbReference type="ARBA" id="ARBA00023242"/>
    </source>
</evidence>
<gene>
    <name evidence="7" type="ORF">N7458_002788</name>
</gene>
<keyword evidence="3" id="KW-0805">Transcription regulation</keyword>
<evidence type="ECO:0000256" key="3">
    <source>
        <dbReference type="ARBA" id="ARBA00023015"/>
    </source>
</evidence>
<comment type="caution">
    <text evidence="7">The sequence shown here is derived from an EMBL/GenBank/DDBJ whole genome shotgun (WGS) entry which is preliminary data.</text>
</comment>
<dbReference type="SMART" id="SM00906">
    <property type="entry name" value="Fungal_trans"/>
    <property type="match status" value="1"/>
</dbReference>
<dbReference type="GO" id="GO:0006351">
    <property type="term" value="P:DNA-templated transcription"/>
    <property type="evidence" value="ECO:0007669"/>
    <property type="project" value="InterPro"/>
</dbReference>
<feature type="domain" description="Xylanolytic transcriptional activator regulatory" evidence="6">
    <location>
        <begin position="160"/>
        <end position="233"/>
    </location>
</feature>
<keyword evidence="8" id="KW-1185">Reference proteome</keyword>
<dbReference type="CDD" id="cd12148">
    <property type="entry name" value="fungal_TF_MHR"/>
    <property type="match status" value="1"/>
</dbReference>
<evidence type="ECO:0000313" key="8">
    <source>
        <dbReference type="Proteomes" id="UP001213681"/>
    </source>
</evidence>
<dbReference type="Proteomes" id="UP001213681">
    <property type="component" value="Unassembled WGS sequence"/>
</dbReference>
<evidence type="ECO:0000256" key="1">
    <source>
        <dbReference type="ARBA" id="ARBA00004123"/>
    </source>
</evidence>
<dbReference type="EMBL" id="JAPVEA010000002">
    <property type="protein sequence ID" value="KAJ5461236.1"/>
    <property type="molecule type" value="Genomic_DNA"/>
</dbReference>
<comment type="subcellular location">
    <subcellularLocation>
        <location evidence="1">Nucleus</location>
    </subcellularLocation>
</comment>
<evidence type="ECO:0000313" key="7">
    <source>
        <dbReference type="EMBL" id="KAJ5461236.1"/>
    </source>
</evidence>
<accession>A0AAD6CDE2</accession>
<sequence>MSTHSTSSVANTRTARPPTNYGIVVTDVFGPPVDNLEIASETYSNLWEIYMQNFDPLVKILHIPTIQPVLAKASTNIDKADDTTMALLCAVCFAAVSTITKAQVVQRFIHGKSIILRHFMQEMDSRFMKAQLILRPNTLTLTALVIYLTALKTHDATRTVWILTGLAKRIAESLGIHEDGARLQLSPFDTEMRRRLWWHLTALEASAPENHGFNATFTPHNHEFPLPNNINDEEISPQMVEHATKNEGWTETYFSILNLDLSRRLRSAVATNSTSDFSVRVSLIEETEHIMSQQLSRFADMNRPICRAADALLRISVLKAQFISTLQKWLSEGVVGGCQYSLLPQSIFATAIKLLEDGYLLQSGNLFPNFAWFFQQHPQLYALFLVLRTLHVSPGRAEADKAWFAVENYFTCLADFEEAAEMKGRTSCVWTALNLLRDKARESRTKIGYSEQVLFPAASSSSGTDIESAKSVSKNPDLAPSFSTFESSMHLPFARVSQPGLDHLAFDDGLAWQDFTDWFNMDVSNF</sequence>
<keyword evidence="2" id="KW-0479">Metal-binding</keyword>
<dbReference type="GeneID" id="81596414"/>
<dbReference type="Pfam" id="PF04082">
    <property type="entry name" value="Fungal_trans"/>
    <property type="match status" value="1"/>
</dbReference>
<dbReference type="GO" id="GO:0005634">
    <property type="term" value="C:nucleus"/>
    <property type="evidence" value="ECO:0007669"/>
    <property type="project" value="UniProtKB-SubCell"/>
</dbReference>
<proteinExistence type="predicted"/>
<organism evidence="7 8">
    <name type="scientific">Penicillium daleae</name>
    <dbReference type="NCBI Taxonomy" id="63821"/>
    <lineage>
        <taxon>Eukaryota</taxon>
        <taxon>Fungi</taxon>
        <taxon>Dikarya</taxon>
        <taxon>Ascomycota</taxon>
        <taxon>Pezizomycotina</taxon>
        <taxon>Eurotiomycetes</taxon>
        <taxon>Eurotiomycetidae</taxon>
        <taxon>Eurotiales</taxon>
        <taxon>Aspergillaceae</taxon>
        <taxon>Penicillium</taxon>
    </lineage>
</organism>
<evidence type="ECO:0000256" key="2">
    <source>
        <dbReference type="ARBA" id="ARBA00022723"/>
    </source>
</evidence>
<reference evidence="7" key="1">
    <citation type="submission" date="2022-12" db="EMBL/GenBank/DDBJ databases">
        <authorList>
            <person name="Petersen C."/>
        </authorList>
    </citation>
    <scope>NUCLEOTIDE SEQUENCE</scope>
    <source>
        <strain evidence="7">IBT 16125</strain>
    </source>
</reference>
<protein>
    <recommendedName>
        <fullName evidence="6">Xylanolytic transcriptional activator regulatory domain-containing protein</fullName>
    </recommendedName>
</protein>
<dbReference type="PANTHER" id="PTHR31001:SF50">
    <property type="entry name" value="ZN(II)2CYS6 TRANSCRIPTION FACTOR (EUROFUNG)"/>
    <property type="match status" value="1"/>
</dbReference>
<dbReference type="GO" id="GO:0008270">
    <property type="term" value="F:zinc ion binding"/>
    <property type="evidence" value="ECO:0007669"/>
    <property type="project" value="InterPro"/>
</dbReference>